<name>A0A3B1DKB3_9ZZZZ</name>
<keyword evidence="8 9" id="KW-0472">Membrane</keyword>
<dbReference type="HAMAP" id="MF_00422">
    <property type="entry name" value="SecE"/>
    <property type="match status" value="1"/>
</dbReference>
<gene>
    <name evidence="10" type="ORF">MNBD_UNCLBAC01-810</name>
</gene>
<comment type="subcellular location">
    <subcellularLocation>
        <location evidence="1">Membrane</location>
    </subcellularLocation>
</comment>
<evidence type="ECO:0000256" key="9">
    <source>
        <dbReference type="SAM" id="Phobius"/>
    </source>
</evidence>
<organism evidence="10">
    <name type="scientific">hydrothermal vent metagenome</name>
    <dbReference type="NCBI Taxonomy" id="652676"/>
    <lineage>
        <taxon>unclassified sequences</taxon>
        <taxon>metagenomes</taxon>
        <taxon>ecological metagenomes</taxon>
    </lineage>
</organism>
<evidence type="ECO:0000256" key="5">
    <source>
        <dbReference type="ARBA" id="ARBA00022927"/>
    </source>
</evidence>
<keyword evidence="4 9" id="KW-0812">Transmembrane</keyword>
<dbReference type="GO" id="GO:0005886">
    <property type="term" value="C:plasma membrane"/>
    <property type="evidence" value="ECO:0007669"/>
    <property type="project" value="TreeGrafter"/>
</dbReference>
<dbReference type="Gene3D" id="1.20.5.1030">
    <property type="entry name" value="Preprotein translocase secy subunit"/>
    <property type="match status" value="1"/>
</dbReference>
<proteinExistence type="inferred from homology"/>
<dbReference type="InterPro" id="IPR005807">
    <property type="entry name" value="SecE_bac"/>
</dbReference>
<sequence>MFGKLKNFIAEVTVELKKVSWITRQELLDATWVVVISSAMLGVFIGCTDFVLSKFVGLIIR</sequence>
<feature type="transmembrane region" description="Helical" evidence="9">
    <location>
        <begin position="30"/>
        <end position="52"/>
    </location>
</feature>
<evidence type="ECO:0000256" key="1">
    <source>
        <dbReference type="ARBA" id="ARBA00004370"/>
    </source>
</evidence>
<keyword evidence="3" id="KW-1003">Cell membrane</keyword>
<evidence type="ECO:0008006" key="11">
    <source>
        <dbReference type="Google" id="ProtNLM"/>
    </source>
</evidence>
<keyword evidence="2" id="KW-0813">Transport</keyword>
<dbReference type="GO" id="GO:0006605">
    <property type="term" value="P:protein targeting"/>
    <property type="evidence" value="ECO:0007669"/>
    <property type="project" value="InterPro"/>
</dbReference>
<dbReference type="InterPro" id="IPR038379">
    <property type="entry name" value="SecE_sf"/>
</dbReference>
<accession>A0A3B1DKB3</accession>
<evidence type="ECO:0000256" key="4">
    <source>
        <dbReference type="ARBA" id="ARBA00022692"/>
    </source>
</evidence>
<evidence type="ECO:0000256" key="6">
    <source>
        <dbReference type="ARBA" id="ARBA00022989"/>
    </source>
</evidence>
<dbReference type="GO" id="GO:0006886">
    <property type="term" value="P:intracellular protein transport"/>
    <property type="evidence" value="ECO:0007669"/>
    <property type="project" value="InterPro"/>
</dbReference>
<dbReference type="GO" id="GO:0043952">
    <property type="term" value="P:protein transport by the Sec complex"/>
    <property type="evidence" value="ECO:0007669"/>
    <property type="project" value="TreeGrafter"/>
</dbReference>
<dbReference type="GO" id="GO:0009306">
    <property type="term" value="P:protein secretion"/>
    <property type="evidence" value="ECO:0007669"/>
    <property type="project" value="InterPro"/>
</dbReference>
<evidence type="ECO:0000256" key="7">
    <source>
        <dbReference type="ARBA" id="ARBA00023010"/>
    </source>
</evidence>
<evidence type="ECO:0000256" key="8">
    <source>
        <dbReference type="ARBA" id="ARBA00023136"/>
    </source>
</evidence>
<dbReference type="GO" id="GO:0008320">
    <property type="term" value="F:protein transmembrane transporter activity"/>
    <property type="evidence" value="ECO:0007669"/>
    <property type="project" value="InterPro"/>
</dbReference>
<dbReference type="PANTHER" id="PTHR33910:SF1">
    <property type="entry name" value="PROTEIN TRANSLOCASE SUBUNIT SECE"/>
    <property type="match status" value="1"/>
</dbReference>
<evidence type="ECO:0000313" key="10">
    <source>
        <dbReference type="EMBL" id="VAX37213.1"/>
    </source>
</evidence>
<protein>
    <recommendedName>
        <fullName evidence="11">Protein translocase subunit SecE</fullName>
    </recommendedName>
</protein>
<dbReference type="InterPro" id="IPR001901">
    <property type="entry name" value="Translocase_SecE/Sec61-g"/>
</dbReference>
<dbReference type="NCBIfam" id="TIGR00964">
    <property type="entry name" value="secE_bact"/>
    <property type="match status" value="1"/>
</dbReference>
<keyword evidence="6 9" id="KW-1133">Transmembrane helix</keyword>
<evidence type="ECO:0000256" key="3">
    <source>
        <dbReference type="ARBA" id="ARBA00022475"/>
    </source>
</evidence>
<dbReference type="AlphaFoldDB" id="A0A3B1DKB3"/>
<dbReference type="Pfam" id="PF00584">
    <property type="entry name" value="SecE"/>
    <property type="match status" value="1"/>
</dbReference>
<keyword evidence="5" id="KW-0653">Protein transport</keyword>
<dbReference type="PANTHER" id="PTHR33910">
    <property type="entry name" value="PROTEIN TRANSLOCASE SUBUNIT SECE"/>
    <property type="match status" value="1"/>
</dbReference>
<evidence type="ECO:0000256" key="2">
    <source>
        <dbReference type="ARBA" id="ARBA00022448"/>
    </source>
</evidence>
<reference evidence="10" key="1">
    <citation type="submission" date="2018-06" db="EMBL/GenBank/DDBJ databases">
        <authorList>
            <person name="Zhirakovskaya E."/>
        </authorList>
    </citation>
    <scope>NUCLEOTIDE SEQUENCE</scope>
</reference>
<dbReference type="EMBL" id="UOGJ01000120">
    <property type="protein sequence ID" value="VAX37213.1"/>
    <property type="molecule type" value="Genomic_DNA"/>
</dbReference>
<keyword evidence="7" id="KW-0811">Translocation</keyword>